<dbReference type="Proteomes" id="UP001224739">
    <property type="component" value="Unassembled WGS sequence"/>
</dbReference>
<feature type="domain" description="VENN motif-containing" evidence="5">
    <location>
        <begin position="91"/>
        <end position="111"/>
    </location>
</feature>
<evidence type="ECO:0000256" key="2">
    <source>
        <dbReference type="ARBA" id="ARBA00022656"/>
    </source>
</evidence>
<keyword evidence="4" id="KW-0843">Virulence</keyword>
<protein>
    <submittedName>
        <fullName evidence="6">VENN motif pre-toxin domain-containing protein</fullName>
    </submittedName>
</protein>
<evidence type="ECO:0000256" key="1">
    <source>
        <dbReference type="ARBA" id="ARBA00004219"/>
    </source>
</evidence>
<reference evidence="6" key="1">
    <citation type="submission" date="2023-06" db="EMBL/GenBank/DDBJ databases">
        <title>Acute promotion of culturable opportunistic pathogens and persistent increase of antibiotic resistance following antibiotic exposure in mouse gut microbiota.</title>
        <authorList>
            <person name="Li L."/>
            <person name="Wang B."/>
            <person name="Sun Y."/>
            <person name="Wang M."/>
            <person name="Xu H."/>
        </authorList>
    </citation>
    <scope>NUCLEOTIDE SEQUENCE</scope>
    <source>
        <strain evidence="6">EPA10_1</strain>
    </source>
</reference>
<dbReference type="Pfam" id="PF04829">
    <property type="entry name" value="PT-VENN"/>
    <property type="match status" value="1"/>
</dbReference>
<sequence length="162" mass="16643">MTGALTALSGNNLAGALASGASPYLATEIKKLTTVNGEVNIAANALAHTILGAVTAELNNQSAVAGGLGAGGGELAARVIASNLYPNKAISELTESEKQQVSALSQLAGGISTSNGVFLNKKFIPAQPTRVPFHSLTQNGVYLPARNLFTVINNERNRKNTN</sequence>
<keyword evidence="3" id="KW-1266">Target cell cytoplasm</keyword>
<evidence type="ECO:0000313" key="6">
    <source>
        <dbReference type="EMBL" id="MDL5355248.1"/>
    </source>
</evidence>
<keyword evidence="2" id="KW-0800">Toxin</keyword>
<dbReference type="InterPro" id="IPR006914">
    <property type="entry name" value="VENN_dom"/>
</dbReference>
<comment type="caution">
    <text evidence="6">The sequence shown here is derived from an EMBL/GenBank/DDBJ whole genome shotgun (WGS) entry which is preliminary data.</text>
</comment>
<evidence type="ECO:0000256" key="4">
    <source>
        <dbReference type="ARBA" id="ARBA00023026"/>
    </source>
</evidence>
<dbReference type="AlphaFoldDB" id="A0AAW7CT94"/>
<dbReference type="EMBL" id="JASVWL010000006">
    <property type="protein sequence ID" value="MDL5355248.1"/>
    <property type="molecule type" value="Genomic_DNA"/>
</dbReference>
<evidence type="ECO:0000259" key="5">
    <source>
        <dbReference type="Pfam" id="PF04829"/>
    </source>
</evidence>
<accession>A0AAW7CT94</accession>
<evidence type="ECO:0000256" key="3">
    <source>
        <dbReference type="ARBA" id="ARBA00022913"/>
    </source>
</evidence>
<proteinExistence type="predicted"/>
<organism evidence="6 7">
    <name type="scientific">Proteus faecis</name>
    <dbReference type="NCBI Taxonomy" id="2050967"/>
    <lineage>
        <taxon>Bacteria</taxon>
        <taxon>Pseudomonadati</taxon>
        <taxon>Pseudomonadota</taxon>
        <taxon>Gammaproteobacteria</taxon>
        <taxon>Enterobacterales</taxon>
        <taxon>Morganellaceae</taxon>
        <taxon>Proteus</taxon>
    </lineage>
</organism>
<dbReference type="RefSeq" id="WP_286039111.1">
    <property type="nucleotide sequence ID" value="NZ_JASVWJ010000005.1"/>
</dbReference>
<name>A0AAW7CT94_9GAMM</name>
<comment type="subcellular location">
    <subcellularLocation>
        <location evidence="1">Target cell</location>
        <location evidence="1">Target cell cytoplasm</location>
    </subcellularLocation>
</comment>
<gene>
    <name evidence="6" type="ORF">QSH02_10445</name>
</gene>
<dbReference type="GeneID" id="83612704"/>
<evidence type="ECO:0000313" key="7">
    <source>
        <dbReference type="Proteomes" id="UP001224739"/>
    </source>
</evidence>
<dbReference type="GO" id="GO:0090729">
    <property type="term" value="F:toxin activity"/>
    <property type="evidence" value="ECO:0007669"/>
    <property type="project" value="UniProtKB-KW"/>
</dbReference>